<evidence type="ECO:0000256" key="4">
    <source>
        <dbReference type="ARBA" id="ARBA00035135"/>
    </source>
</evidence>
<dbReference type="PANTHER" id="PTHR21109">
    <property type="entry name" value="MITOCHONDRIAL 28S RIBOSOMAL PROTEIN S21"/>
    <property type="match status" value="1"/>
</dbReference>
<dbReference type="GO" id="GO:1990904">
    <property type="term" value="C:ribonucleoprotein complex"/>
    <property type="evidence" value="ECO:0007669"/>
    <property type="project" value="UniProtKB-KW"/>
</dbReference>
<dbReference type="Pfam" id="PF01165">
    <property type="entry name" value="Ribosomal_S21"/>
    <property type="match status" value="1"/>
</dbReference>
<proteinExistence type="inferred from homology"/>
<evidence type="ECO:0000256" key="5">
    <source>
        <dbReference type="HAMAP-Rule" id="MF_00358"/>
    </source>
</evidence>
<dbReference type="PRINTS" id="PR00976">
    <property type="entry name" value="RIBOSOMALS21"/>
</dbReference>
<dbReference type="Gene3D" id="1.20.5.1150">
    <property type="entry name" value="Ribosomal protein S8"/>
    <property type="match status" value="1"/>
</dbReference>
<evidence type="ECO:0000256" key="1">
    <source>
        <dbReference type="ARBA" id="ARBA00006640"/>
    </source>
</evidence>
<evidence type="ECO:0000313" key="7">
    <source>
        <dbReference type="EMBL" id="GAX86962.1"/>
    </source>
</evidence>
<dbReference type="GO" id="GO:0006412">
    <property type="term" value="P:translation"/>
    <property type="evidence" value="ECO:0007669"/>
    <property type="project" value="UniProtKB-UniRule"/>
</dbReference>
<dbReference type="GO" id="GO:0005840">
    <property type="term" value="C:ribosome"/>
    <property type="evidence" value="ECO:0007669"/>
    <property type="project" value="UniProtKB-KW"/>
</dbReference>
<keyword evidence="3 5" id="KW-0687">Ribonucleoprotein</keyword>
<protein>
    <recommendedName>
        <fullName evidence="4 5">Small ribosomal subunit protein bS21</fullName>
    </recommendedName>
</protein>
<evidence type="ECO:0000256" key="6">
    <source>
        <dbReference type="RuleBase" id="RU000667"/>
    </source>
</evidence>
<name>A0A292Y852_9BACT</name>
<evidence type="ECO:0000256" key="2">
    <source>
        <dbReference type="ARBA" id="ARBA00022980"/>
    </source>
</evidence>
<dbReference type="AlphaFoldDB" id="A0A292Y852"/>
<keyword evidence="2 5" id="KW-0689">Ribosomal protein</keyword>
<keyword evidence="8" id="KW-1185">Reference proteome</keyword>
<dbReference type="Proteomes" id="UP000217944">
    <property type="component" value="Unassembled WGS sequence"/>
</dbReference>
<evidence type="ECO:0000313" key="8">
    <source>
        <dbReference type="Proteomes" id="UP000217944"/>
    </source>
</evidence>
<dbReference type="EMBL" id="BDME01000001">
    <property type="protein sequence ID" value="GAX86962.1"/>
    <property type="molecule type" value="Genomic_DNA"/>
</dbReference>
<comment type="caution">
    <text evidence="7">The sequence shown here is derived from an EMBL/GenBank/DDBJ whole genome shotgun (WGS) entry which is preliminary data.</text>
</comment>
<organism evidence="7 8">
    <name type="scientific">Lebetimonas natsushimae</name>
    <dbReference type="NCBI Taxonomy" id="1936991"/>
    <lineage>
        <taxon>Bacteria</taxon>
        <taxon>Pseudomonadati</taxon>
        <taxon>Campylobacterota</taxon>
        <taxon>Epsilonproteobacteria</taxon>
        <taxon>Nautiliales</taxon>
        <taxon>Nautiliaceae</taxon>
        <taxon>Lebetimonas</taxon>
    </lineage>
</organism>
<dbReference type="GO" id="GO:0003735">
    <property type="term" value="F:structural constituent of ribosome"/>
    <property type="evidence" value="ECO:0007669"/>
    <property type="project" value="InterPro"/>
</dbReference>
<accession>A0A292Y852</accession>
<dbReference type="HAMAP" id="MF_00358">
    <property type="entry name" value="Ribosomal_bS21"/>
    <property type="match status" value="1"/>
</dbReference>
<dbReference type="InterPro" id="IPR001911">
    <property type="entry name" value="Ribosomal_bS21"/>
</dbReference>
<dbReference type="PANTHER" id="PTHR21109:SF22">
    <property type="entry name" value="SMALL RIBOSOMAL SUBUNIT PROTEIN BS21"/>
    <property type="match status" value="1"/>
</dbReference>
<comment type="similarity">
    <text evidence="1 5 6">Belongs to the bacterial ribosomal protein bS21 family.</text>
</comment>
<evidence type="ECO:0000256" key="3">
    <source>
        <dbReference type="ARBA" id="ARBA00023274"/>
    </source>
</evidence>
<sequence>MRAVPGIVVHPGEDFESAYRKFKRQVDRNLIVVEVRKRRFYEPPSERRKKEKIATRKKILRKLWMLRRYESRL</sequence>
<reference evidence="7 8" key="1">
    <citation type="journal article" date="2017" name="Syst. Appl. Microbiol.">
        <title>Lebetimonas natsushimae sp. nov., a novel strictly anaerobic, moderately thermophilic chemoautotroph isolated from a deep-sea hydrothermal vent polychaete nest in the Mid-Okinawa Trough.</title>
        <authorList>
            <person name="Nagata R."/>
            <person name="Takaki Y."/>
            <person name="Tame A."/>
            <person name="Nunoura T."/>
            <person name="Muto H."/>
            <person name="Mino S."/>
            <person name="Sawayama S."/>
            <person name="Takai K."/>
            <person name="Nakagawa S."/>
        </authorList>
    </citation>
    <scope>NUCLEOTIDE SEQUENCE [LARGE SCALE GENOMIC DNA]</scope>
    <source>
        <strain evidence="7 8">HS1857</strain>
    </source>
</reference>
<dbReference type="NCBIfam" id="TIGR00030">
    <property type="entry name" value="S21p"/>
    <property type="match status" value="1"/>
</dbReference>
<dbReference type="InterPro" id="IPR038380">
    <property type="entry name" value="Ribosomal_bS21_sf"/>
</dbReference>
<gene>
    <name evidence="5" type="primary">rpsU</name>
    <name evidence="7" type="ORF">LNAT_P0257</name>
</gene>